<dbReference type="AlphaFoldDB" id="A0A5E8C4M2"/>
<name>A0A5E8C4M2_9ASCO</name>
<dbReference type="EMBL" id="CABVLU010000005">
    <property type="protein sequence ID" value="VVT58302.1"/>
    <property type="molecule type" value="Genomic_DNA"/>
</dbReference>
<dbReference type="OrthoDB" id="5592486at2759"/>
<sequence>MTPPAPQILLVSVRRRPQIPRLSVLNVLFTLKCCCTRHLSDIGKAPQENAPHTVSATPKPRNKQIKQDLVAEFRDLRPTYLAPKDPVVLCHGLFGFDSLTSIKYWRGIQESLEASGVQVYTAAVAPTATIELRAKYLERAILLQIVKPLQDNACGAPLKGPIYINLVGHSMGGLDARYYISKLLPRYNELARQSGQPERASDTDEFTRSLVQALDLGSGGGGGDGKPWTIPIPEICVRSLTTISTPHRGSSFADHLMASPLSPARVPGLYKLLPSLGFDYAFDRNPYSKSGAILQNEAQAPADETTGAFRQLTRAYLTKTFNPNVPDDPSVAYFSYGSAYWPQWWHMNLFFGPAQKVIYSEEGPNDGLVSVASARWGHYLGTIENVNHLDLINWPNSFDLMWAHLIHRKPPFNAIAMYLSITDMLAREGF</sequence>
<dbReference type="Proteomes" id="UP000398389">
    <property type="component" value="Unassembled WGS sequence"/>
</dbReference>
<keyword evidence="2" id="KW-1185">Reference proteome</keyword>
<dbReference type="Gene3D" id="3.40.50.1820">
    <property type="entry name" value="alpha/beta hydrolase"/>
    <property type="match status" value="1"/>
</dbReference>
<dbReference type="PANTHER" id="PTHR11440">
    <property type="entry name" value="LECITHIN-CHOLESTEROL ACYLTRANSFERASE-RELATED"/>
    <property type="match status" value="1"/>
</dbReference>
<accession>A0A5E8C4M2</accession>
<organism evidence="1 2">
    <name type="scientific">Magnusiomyces paraingens</name>
    <dbReference type="NCBI Taxonomy" id="2606893"/>
    <lineage>
        <taxon>Eukaryota</taxon>
        <taxon>Fungi</taxon>
        <taxon>Dikarya</taxon>
        <taxon>Ascomycota</taxon>
        <taxon>Saccharomycotina</taxon>
        <taxon>Dipodascomycetes</taxon>
        <taxon>Dipodascales</taxon>
        <taxon>Dipodascaceae</taxon>
        <taxon>Magnusiomyces</taxon>
    </lineage>
</organism>
<dbReference type="GeneID" id="43584952"/>
<evidence type="ECO:0008006" key="3">
    <source>
        <dbReference type="Google" id="ProtNLM"/>
    </source>
</evidence>
<dbReference type="InterPro" id="IPR029058">
    <property type="entry name" value="AB_hydrolase_fold"/>
</dbReference>
<evidence type="ECO:0000313" key="2">
    <source>
        <dbReference type="Proteomes" id="UP000398389"/>
    </source>
</evidence>
<dbReference type="SUPFAM" id="SSF53474">
    <property type="entry name" value="alpha/beta-Hydrolases"/>
    <property type="match status" value="1"/>
</dbReference>
<evidence type="ECO:0000313" key="1">
    <source>
        <dbReference type="EMBL" id="VVT58302.1"/>
    </source>
</evidence>
<gene>
    <name evidence="1" type="ORF">SAPINGB_P006138</name>
</gene>
<reference evidence="1 2" key="1">
    <citation type="submission" date="2019-09" db="EMBL/GenBank/DDBJ databases">
        <authorList>
            <person name="Brejova B."/>
        </authorList>
    </citation>
    <scope>NUCLEOTIDE SEQUENCE [LARGE SCALE GENOMIC DNA]</scope>
</reference>
<protein>
    <recommendedName>
        <fullName evidence="3">DUF676 domain-containing protein</fullName>
    </recommendedName>
</protein>
<proteinExistence type="predicted"/>
<dbReference type="RefSeq" id="XP_031856743.1">
    <property type="nucleotide sequence ID" value="XM_032000852.1"/>
</dbReference>